<gene>
    <name evidence="1" type="ORF">Amon02_001097700</name>
</gene>
<dbReference type="Proteomes" id="UP001165064">
    <property type="component" value="Unassembled WGS sequence"/>
</dbReference>
<evidence type="ECO:0000313" key="1">
    <source>
        <dbReference type="EMBL" id="GMF00332.1"/>
    </source>
</evidence>
<organism evidence="1 2">
    <name type="scientific">Ambrosiozyma monospora</name>
    <name type="common">Yeast</name>
    <name type="synonym">Endomycopsis monosporus</name>
    <dbReference type="NCBI Taxonomy" id="43982"/>
    <lineage>
        <taxon>Eukaryota</taxon>
        <taxon>Fungi</taxon>
        <taxon>Dikarya</taxon>
        <taxon>Ascomycota</taxon>
        <taxon>Saccharomycotina</taxon>
        <taxon>Pichiomycetes</taxon>
        <taxon>Pichiales</taxon>
        <taxon>Pichiaceae</taxon>
        <taxon>Ambrosiozyma</taxon>
    </lineage>
</organism>
<comment type="caution">
    <text evidence="1">The sequence shown here is derived from an EMBL/GenBank/DDBJ whole genome shotgun (WGS) entry which is preliminary data.</text>
</comment>
<proteinExistence type="predicted"/>
<dbReference type="EMBL" id="BSXS01011361">
    <property type="protein sequence ID" value="GMF00332.1"/>
    <property type="molecule type" value="Genomic_DNA"/>
</dbReference>
<evidence type="ECO:0000313" key="2">
    <source>
        <dbReference type="Proteomes" id="UP001165064"/>
    </source>
</evidence>
<accession>A0ACB5U3I1</accession>
<sequence>MIATSLNPLFFCLAAITSSAPIPQINIAKNETNTPIEKRAYTGRASYFTPSFGACGTISNEDEMVVALPISLYQAKAKTTNNVSGYCGKHVKVSWGGKSTTATVVDKGMLGESDLDLSPAAFQALGSLDHGVLENVQWNFVD</sequence>
<protein>
    <submittedName>
        <fullName evidence="1">Unnamed protein product</fullName>
    </submittedName>
</protein>
<name>A0ACB5U3I1_AMBMO</name>
<keyword evidence="2" id="KW-1185">Reference proteome</keyword>
<reference evidence="1" key="1">
    <citation type="submission" date="2023-04" db="EMBL/GenBank/DDBJ databases">
        <title>Ambrosiozyma monospora NBRC 10751.</title>
        <authorList>
            <person name="Ichikawa N."/>
            <person name="Sato H."/>
            <person name="Tonouchi N."/>
        </authorList>
    </citation>
    <scope>NUCLEOTIDE SEQUENCE</scope>
    <source>
        <strain evidence="1">NBRC 10751</strain>
    </source>
</reference>